<name>A0A3T0KTD1_9BACI</name>
<evidence type="ECO:0000313" key="1">
    <source>
        <dbReference type="EMBL" id="AZV43676.1"/>
    </source>
</evidence>
<dbReference type="AlphaFoldDB" id="A0A3T0KTD1"/>
<dbReference type="EMBL" id="CP026095">
    <property type="protein sequence ID" value="AZV43676.1"/>
    <property type="molecule type" value="Genomic_DNA"/>
</dbReference>
<reference evidence="1 2" key="1">
    <citation type="submission" date="2018-01" db="EMBL/GenBank/DDBJ databases">
        <title>Bacillus asahii Genome sequencing and assembly.</title>
        <authorList>
            <person name="Jiang H."/>
            <person name="Feng Y."/>
            <person name="Zhao F."/>
            <person name="Lin X."/>
        </authorList>
    </citation>
    <scope>NUCLEOTIDE SEQUENCE [LARGE SCALE GENOMIC DNA]</scope>
    <source>
        <strain evidence="1 2">OM18</strain>
    </source>
</reference>
<dbReference type="Proteomes" id="UP000283095">
    <property type="component" value="Chromosome"/>
</dbReference>
<gene>
    <name evidence="1" type="ORF">BAOM_3067</name>
</gene>
<proteinExistence type="predicted"/>
<sequence length="153" mass="18025">MNKTISKYDEMVKKYATSDVQEEYIYNLGSEVFEEVYETIEYMENHENKKVTYEDVLEQALVYCIVNFDYNTRYKVEELSKLVSYTLLHEVASDSEFSIEQDEFGNTTVNIKMKDENFVVMSLVGTLEELKDFMREQGVAYNINITDLEGNKY</sequence>
<organism evidence="1 2">
    <name type="scientific">Peribacillus asahii</name>
    <dbReference type="NCBI Taxonomy" id="228899"/>
    <lineage>
        <taxon>Bacteria</taxon>
        <taxon>Bacillati</taxon>
        <taxon>Bacillota</taxon>
        <taxon>Bacilli</taxon>
        <taxon>Bacillales</taxon>
        <taxon>Bacillaceae</taxon>
        <taxon>Peribacillus</taxon>
    </lineage>
</organism>
<dbReference type="KEGG" id="pasa:BAOM_3067"/>
<evidence type="ECO:0000313" key="2">
    <source>
        <dbReference type="Proteomes" id="UP000283095"/>
    </source>
</evidence>
<protein>
    <submittedName>
        <fullName evidence="1">Uncharacterized protein</fullName>
    </submittedName>
</protein>
<accession>A0A3T0KTD1</accession>
<dbReference type="RefSeq" id="WP_127760802.1">
    <property type="nucleotide sequence ID" value="NZ_CP026095.1"/>
</dbReference>